<name>A0ABS5E009_9BURK</name>
<dbReference type="RefSeq" id="WP_210810118.1">
    <property type="nucleotide sequence ID" value="NZ_JAGQDG010000006.1"/>
</dbReference>
<keyword evidence="2" id="KW-1185">Reference proteome</keyword>
<evidence type="ECO:0000313" key="1">
    <source>
        <dbReference type="EMBL" id="MBQ0936727.1"/>
    </source>
</evidence>
<sequence>MSRPQDPAALVLAITRAYSLLSTDSQTCLQLAFAGQLSPQEVHDMCAALLATVPPADMALVLTRLVLMSNELPATSPEEIASLQAQADACGATVH</sequence>
<evidence type="ECO:0008006" key="3">
    <source>
        <dbReference type="Google" id="ProtNLM"/>
    </source>
</evidence>
<proteinExistence type="predicted"/>
<dbReference type="Proteomes" id="UP000672097">
    <property type="component" value="Unassembled WGS sequence"/>
</dbReference>
<accession>A0ABS5E009</accession>
<evidence type="ECO:0000313" key="2">
    <source>
        <dbReference type="Proteomes" id="UP000672097"/>
    </source>
</evidence>
<gene>
    <name evidence="1" type="ORF">KAK11_15445</name>
</gene>
<comment type="caution">
    <text evidence="1">The sequence shown here is derived from an EMBL/GenBank/DDBJ whole genome shotgun (WGS) entry which is preliminary data.</text>
</comment>
<reference evidence="1 2" key="1">
    <citation type="submission" date="2021-04" db="EMBL/GenBank/DDBJ databases">
        <title>The genome sequence of type strain Ideonella paludis KCTC 32238.</title>
        <authorList>
            <person name="Liu Y."/>
        </authorList>
    </citation>
    <scope>NUCLEOTIDE SEQUENCE [LARGE SCALE GENOMIC DNA]</scope>
    <source>
        <strain evidence="1 2">KCTC 32238</strain>
    </source>
</reference>
<organism evidence="1 2">
    <name type="scientific">Ideonella paludis</name>
    <dbReference type="NCBI Taxonomy" id="1233411"/>
    <lineage>
        <taxon>Bacteria</taxon>
        <taxon>Pseudomonadati</taxon>
        <taxon>Pseudomonadota</taxon>
        <taxon>Betaproteobacteria</taxon>
        <taxon>Burkholderiales</taxon>
        <taxon>Sphaerotilaceae</taxon>
        <taxon>Ideonella</taxon>
    </lineage>
</organism>
<protein>
    <recommendedName>
        <fullName evidence="3">Mitotic-spindle organizing protein 1</fullName>
    </recommendedName>
</protein>
<dbReference type="EMBL" id="JAGQDG010000006">
    <property type="protein sequence ID" value="MBQ0936727.1"/>
    <property type="molecule type" value="Genomic_DNA"/>
</dbReference>